<name>A0A136Q3F7_9FIRM</name>
<gene>
    <name evidence="2" type="ORF">HMPREF3293_02425</name>
</gene>
<proteinExistence type="predicted"/>
<keyword evidence="1" id="KW-1133">Transmembrane helix</keyword>
<evidence type="ECO:0000256" key="1">
    <source>
        <dbReference type="SAM" id="Phobius"/>
    </source>
</evidence>
<reference evidence="3" key="1">
    <citation type="submission" date="2016-02" db="EMBL/GenBank/DDBJ databases">
        <authorList>
            <person name="Mitreva M."/>
            <person name="Pepin K.H."/>
            <person name="Mihindukulasuriya K.A."/>
            <person name="Fulton R."/>
            <person name="Fronick C."/>
            <person name="O'Laughlin M."/>
            <person name="Miner T."/>
            <person name="Herter B."/>
            <person name="Rosa B.A."/>
            <person name="Cordes M."/>
            <person name="Tomlinson C."/>
            <person name="Wollam A."/>
            <person name="Palsikar V.B."/>
            <person name="Mardis E.R."/>
            <person name="Wilson R.K."/>
        </authorList>
    </citation>
    <scope>NUCLEOTIDE SEQUENCE [LARGE SCALE GENOMIC DNA]</scope>
    <source>
        <strain evidence="3">DSM 22607</strain>
    </source>
</reference>
<dbReference type="EMBL" id="LSZW01000063">
    <property type="protein sequence ID" value="KXK65167.1"/>
    <property type="molecule type" value="Genomic_DNA"/>
</dbReference>
<dbReference type="AlphaFoldDB" id="A0A136Q3F7"/>
<keyword evidence="3" id="KW-1185">Reference proteome</keyword>
<dbReference type="OrthoDB" id="9935505at2"/>
<evidence type="ECO:0000313" key="3">
    <source>
        <dbReference type="Proteomes" id="UP000070366"/>
    </source>
</evidence>
<feature type="transmembrane region" description="Helical" evidence="1">
    <location>
        <begin position="12"/>
        <end position="31"/>
    </location>
</feature>
<comment type="caution">
    <text evidence="2">The sequence shown here is derived from an EMBL/GenBank/DDBJ whole genome shotgun (WGS) entry which is preliminary data.</text>
</comment>
<dbReference type="RefSeq" id="WP_066519096.1">
    <property type="nucleotide sequence ID" value="NZ_CABMOF010000001.1"/>
</dbReference>
<evidence type="ECO:0000313" key="2">
    <source>
        <dbReference type="EMBL" id="KXK65167.1"/>
    </source>
</evidence>
<protein>
    <submittedName>
        <fullName evidence="2">Uncharacterized protein</fullName>
    </submittedName>
</protein>
<accession>A0A136Q3F7</accession>
<dbReference type="Proteomes" id="UP000070366">
    <property type="component" value="Unassembled WGS sequence"/>
</dbReference>
<feature type="transmembrane region" description="Helical" evidence="1">
    <location>
        <begin position="37"/>
        <end position="53"/>
    </location>
</feature>
<sequence>MKKLTEKQLNFWQIFLGIAAGIGIWLAIYFGSESDNILLQYLFVIIFAVIIFGQRKIERTLDMRLTLFTKFWLIGLIIGLGLFILVGALTGRMFN</sequence>
<feature type="transmembrane region" description="Helical" evidence="1">
    <location>
        <begin position="65"/>
        <end position="89"/>
    </location>
</feature>
<organism evidence="2 3">
    <name type="scientific">Christensenella minuta</name>
    <dbReference type="NCBI Taxonomy" id="626937"/>
    <lineage>
        <taxon>Bacteria</taxon>
        <taxon>Bacillati</taxon>
        <taxon>Bacillota</taxon>
        <taxon>Clostridia</taxon>
        <taxon>Christensenellales</taxon>
        <taxon>Christensenellaceae</taxon>
        <taxon>Christensenella</taxon>
    </lineage>
</organism>
<dbReference type="KEGG" id="cmiu:B1H56_03215"/>
<keyword evidence="1" id="KW-0812">Transmembrane</keyword>
<keyword evidence="1" id="KW-0472">Membrane</keyword>